<evidence type="ECO:0000313" key="1">
    <source>
        <dbReference type="EMBL" id="NMO15648.1"/>
    </source>
</evidence>
<keyword evidence="2" id="KW-1185">Reference proteome</keyword>
<dbReference type="RefSeq" id="WP_169344939.1">
    <property type="nucleotide sequence ID" value="NZ_JABBJJ010000044.1"/>
</dbReference>
<proteinExistence type="predicted"/>
<comment type="caution">
    <text evidence="1">The sequence shown here is derived from an EMBL/GenBank/DDBJ whole genome shotgun (WGS) entry which is preliminary data.</text>
</comment>
<reference evidence="1 2" key="1">
    <citation type="submission" date="2020-04" db="EMBL/GenBank/DDBJ databases">
        <title>Draft genome of Pyxidicoccus fallax type strain.</title>
        <authorList>
            <person name="Whitworth D.E."/>
        </authorList>
    </citation>
    <scope>NUCLEOTIDE SEQUENCE [LARGE SCALE GENOMIC DNA]</scope>
    <source>
        <strain evidence="1 2">DSM 14698</strain>
    </source>
</reference>
<sequence>MSLSPRAVWLRAAVSLSACGGLEESQQPSPEAGAVDEQASALLNGTSNGCGFAIDKFNVPLSPPYYNIYLRRSASATCAYAAAQQVIGVSYTNPPISLAANDLGVVTSYSYKYSPSGSANIQCMVRQYDPATMALVREHSIVVMYGAGNVTDCQVSINSDGTTVTVRGTKTGPLMGSCCSPGPGAIACDLHA</sequence>
<name>A0A848LH66_9BACT</name>
<dbReference type="Proteomes" id="UP000518300">
    <property type="component" value="Unassembled WGS sequence"/>
</dbReference>
<organism evidence="1 2">
    <name type="scientific">Pyxidicoccus fallax</name>
    <dbReference type="NCBI Taxonomy" id="394095"/>
    <lineage>
        <taxon>Bacteria</taxon>
        <taxon>Pseudomonadati</taxon>
        <taxon>Myxococcota</taxon>
        <taxon>Myxococcia</taxon>
        <taxon>Myxococcales</taxon>
        <taxon>Cystobacterineae</taxon>
        <taxon>Myxococcaceae</taxon>
        <taxon>Pyxidicoccus</taxon>
    </lineage>
</organism>
<protein>
    <submittedName>
        <fullName evidence="1">Uncharacterized protein</fullName>
    </submittedName>
</protein>
<accession>A0A848LH66</accession>
<dbReference type="EMBL" id="JABBJJ010000044">
    <property type="protein sequence ID" value="NMO15648.1"/>
    <property type="molecule type" value="Genomic_DNA"/>
</dbReference>
<evidence type="ECO:0000313" key="2">
    <source>
        <dbReference type="Proteomes" id="UP000518300"/>
    </source>
</evidence>
<gene>
    <name evidence="1" type="ORF">HG543_12405</name>
</gene>
<dbReference type="AlphaFoldDB" id="A0A848LH66"/>